<proteinExistence type="predicted"/>
<dbReference type="Proteomes" id="UP000095200">
    <property type="component" value="Unassembled WGS sequence"/>
</dbReference>
<protein>
    <submittedName>
        <fullName evidence="1">Uncharacterized protein</fullName>
    </submittedName>
</protein>
<reference evidence="2" key="1">
    <citation type="submission" date="2016-06" db="EMBL/GenBank/DDBJ databases">
        <title>Draft genome sequence of Desulfoplanes formicivorans strain Pf12B.</title>
        <authorList>
            <person name="Watanabe M."/>
            <person name="Kojima H."/>
            <person name="Fukui M."/>
        </authorList>
    </citation>
    <scope>NUCLEOTIDE SEQUENCE [LARGE SCALE GENOMIC DNA]</scope>
    <source>
        <strain evidence="2">Pf12B</strain>
    </source>
</reference>
<gene>
    <name evidence="1" type="ORF">DPF_0825</name>
</gene>
<dbReference type="AlphaFoldDB" id="A0A194ADF6"/>
<dbReference type="EMBL" id="BDFE01000009">
    <property type="protein sequence ID" value="GAU08122.1"/>
    <property type="molecule type" value="Genomic_DNA"/>
</dbReference>
<sequence>MEKQKMDSIYKEALCTWGVEAQLAMVAEEATELATAALHVLRNRPALEQLAEEAADMEIMLSQLRLMIGGKRIDGKKAIKLERLRKTLNEVNNVFLDNEEDVKRIAG</sequence>
<dbReference type="STRING" id="1592317.DPF_0825"/>
<dbReference type="CDD" id="cd11539">
    <property type="entry name" value="NTP-PPase_u2"/>
    <property type="match status" value="1"/>
</dbReference>
<evidence type="ECO:0000313" key="1">
    <source>
        <dbReference type="EMBL" id="GAU08122.1"/>
    </source>
</evidence>
<dbReference type="RefSeq" id="WP_069857616.1">
    <property type="nucleotide sequence ID" value="NZ_BDFE01000009.1"/>
</dbReference>
<dbReference type="SUPFAM" id="SSF101386">
    <property type="entry name" value="all-alpha NTP pyrophosphatases"/>
    <property type="match status" value="1"/>
</dbReference>
<keyword evidence="2" id="KW-1185">Reference proteome</keyword>
<evidence type="ECO:0000313" key="2">
    <source>
        <dbReference type="Proteomes" id="UP000095200"/>
    </source>
</evidence>
<name>A0A194ADF6_9BACT</name>
<organism evidence="1 2">
    <name type="scientific">Desulfoplanes formicivorans</name>
    <dbReference type="NCBI Taxonomy" id="1592317"/>
    <lineage>
        <taxon>Bacteria</taxon>
        <taxon>Pseudomonadati</taxon>
        <taxon>Thermodesulfobacteriota</taxon>
        <taxon>Desulfovibrionia</taxon>
        <taxon>Desulfovibrionales</taxon>
        <taxon>Desulfoplanaceae</taxon>
        <taxon>Desulfoplanes</taxon>
    </lineage>
</organism>
<accession>A0A194ADF6</accession>
<comment type="caution">
    <text evidence="1">The sequence shown here is derived from an EMBL/GenBank/DDBJ whole genome shotgun (WGS) entry which is preliminary data.</text>
</comment>
<dbReference type="OrthoDB" id="5387728at2"/>